<dbReference type="EMBL" id="KL198019">
    <property type="protein sequence ID" value="KDQ19397.1"/>
    <property type="molecule type" value="Genomic_DNA"/>
</dbReference>
<gene>
    <name evidence="2" type="ORF">BOTBODRAFT_170501</name>
</gene>
<dbReference type="InParanoid" id="A0A067N5L0"/>
<proteinExistence type="predicted"/>
<dbReference type="AlphaFoldDB" id="A0A067N5L0"/>
<feature type="non-terminal residue" evidence="2">
    <location>
        <position position="1"/>
    </location>
</feature>
<keyword evidence="3" id="KW-1185">Reference proteome</keyword>
<evidence type="ECO:0000256" key="1">
    <source>
        <dbReference type="SAM" id="MobiDB-lite"/>
    </source>
</evidence>
<protein>
    <submittedName>
        <fullName evidence="2">Uncharacterized protein</fullName>
    </submittedName>
</protein>
<evidence type="ECO:0000313" key="2">
    <source>
        <dbReference type="EMBL" id="KDQ19397.1"/>
    </source>
</evidence>
<feature type="region of interest" description="Disordered" evidence="1">
    <location>
        <begin position="42"/>
        <end position="71"/>
    </location>
</feature>
<dbReference type="STRING" id="930990.A0A067N5L0"/>
<accession>A0A067N5L0</accession>
<feature type="compositionally biased region" description="Low complexity" evidence="1">
    <location>
        <begin position="58"/>
        <end position="68"/>
    </location>
</feature>
<feature type="region of interest" description="Disordered" evidence="1">
    <location>
        <begin position="361"/>
        <end position="390"/>
    </location>
</feature>
<organism evidence="2 3">
    <name type="scientific">Botryobasidium botryosum (strain FD-172 SS1)</name>
    <dbReference type="NCBI Taxonomy" id="930990"/>
    <lineage>
        <taxon>Eukaryota</taxon>
        <taxon>Fungi</taxon>
        <taxon>Dikarya</taxon>
        <taxon>Basidiomycota</taxon>
        <taxon>Agaricomycotina</taxon>
        <taxon>Agaricomycetes</taxon>
        <taxon>Cantharellales</taxon>
        <taxon>Botryobasidiaceae</taxon>
        <taxon>Botryobasidium</taxon>
    </lineage>
</organism>
<dbReference type="Proteomes" id="UP000027195">
    <property type="component" value="Unassembled WGS sequence"/>
</dbReference>
<dbReference type="HOGENOM" id="CLU_016496_0_0_1"/>
<reference evidence="3" key="1">
    <citation type="journal article" date="2014" name="Proc. Natl. Acad. Sci. U.S.A.">
        <title>Extensive sampling of basidiomycete genomes demonstrates inadequacy of the white-rot/brown-rot paradigm for wood decay fungi.</title>
        <authorList>
            <person name="Riley R."/>
            <person name="Salamov A.A."/>
            <person name="Brown D.W."/>
            <person name="Nagy L.G."/>
            <person name="Floudas D."/>
            <person name="Held B.W."/>
            <person name="Levasseur A."/>
            <person name="Lombard V."/>
            <person name="Morin E."/>
            <person name="Otillar R."/>
            <person name="Lindquist E.A."/>
            <person name="Sun H."/>
            <person name="LaButti K.M."/>
            <person name="Schmutz J."/>
            <person name="Jabbour D."/>
            <person name="Luo H."/>
            <person name="Baker S.E."/>
            <person name="Pisabarro A.G."/>
            <person name="Walton J.D."/>
            <person name="Blanchette R.A."/>
            <person name="Henrissat B."/>
            <person name="Martin F."/>
            <person name="Cullen D."/>
            <person name="Hibbett D.S."/>
            <person name="Grigoriev I.V."/>
        </authorList>
    </citation>
    <scope>NUCLEOTIDE SEQUENCE [LARGE SCALE GENOMIC DNA]</scope>
    <source>
        <strain evidence="3">FD-172 SS1</strain>
    </source>
</reference>
<evidence type="ECO:0000313" key="3">
    <source>
        <dbReference type="Proteomes" id="UP000027195"/>
    </source>
</evidence>
<sequence length="670" mass="73060">PSAPPPPFPPHLTLLSDSPLITLTGRQAVGVRITSPVDTIGSASRARCSSPLPRHLRPTATSPTTTRSLHSRRALNRSFRISDPLPNQISSPATTAPASDPIAVHHITGQPTYATLDGEPFFCPITCDPCCRIGYNRIPDPSCPCFRCSSLATTTPLTTDDHLIQRRHRLGPITNISQEAVQDYSNYNQLDRTQAHPHPSQENLVELAAFARQRAYHTIEANDRTSAHQWGNYRRSLTTTRREIDGQHRTTYSPGWGYGHFSNSTFVGRNPEDVVTSITEAFHFCVPRIAIVEAMLDDPDFMALLASRAPQLLPAPAAQAPHRPPPIPAPLPAAVVADVMRRANANWRPGQAKPAISYTLATSSGARPNPTPKRISPFISRKGSNKTATDEATFKPQGRVALQTHGTAVVDRFNNSAQASAIEARVTSVSWSRNGNVILTPQEGISLTTLRMESCPILNIVFGVPFRALFPGEIFSATVRDITLCYGTQGDRYTVDELISQIVDAPANRVDRTTLADNHRFTQSSERLAGDPNQLTIGLIVHFVTKEARNNLVAGINGSHKIVMNGTRYSVVAYKQSSARPVQCTKCWALGHWQSSCTSTCRVCGICASSEHTKDGHFCETCNLWGTPCAHKAKLCINCRGGHPAFSYQCLKAQINADVAQRSGAARLNV</sequence>
<name>A0A067N5L0_BOTB1</name>